<evidence type="ECO:0000256" key="12">
    <source>
        <dbReference type="ARBA" id="ARBA00034078"/>
    </source>
</evidence>
<feature type="domain" description="2Fe-2S ferredoxin-type" evidence="13">
    <location>
        <begin position="15"/>
        <end position="102"/>
    </location>
</feature>
<protein>
    <submittedName>
        <fullName evidence="16">Xanthine dehydrogenase/oxidase-like</fullName>
    </submittedName>
</protein>
<dbReference type="InterPro" id="IPR006058">
    <property type="entry name" value="2Fe2S_fd_BS"/>
</dbReference>
<dbReference type="SMART" id="SM01008">
    <property type="entry name" value="Ald_Xan_dh_C"/>
    <property type="match status" value="1"/>
</dbReference>
<dbReference type="Pfam" id="PF20256">
    <property type="entry name" value="MoCoBD_2"/>
    <property type="match status" value="1"/>
</dbReference>
<dbReference type="Gene3D" id="3.90.1170.50">
    <property type="entry name" value="Aldehyde oxidase/xanthine dehydrogenase, a/b hammerhead"/>
    <property type="match status" value="1"/>
</dbReference>
<dbReference type="Pfam" id="PF00941">
    <property type="entry name" value="FAD_binding_5"/>
    <property type="match status" value="1"/>
</dbReference>
<evidence type="ECO:0000259" key="14">
    <source>
        <dbReference type="PROSITE" id="PS51387"/>
    </source>
</evidence>
<dbReference type="Pfam" id="PF00111">
    <property type="entry name" value="Fer2"/>
    <property type="match status" value="1"/>
</dbReference>
<evidence type="ECO:0000313" key="15">
    <source>
        <dbReference type="Proteomes" id="UP000694865"/>
    </source>
</evidence>
<evidence type="ECO:0000256" key="10">
    <source>
        <dbReference type="ARBA" id="ARBA00023004"/>
    </source>
</evidence>
<dbReference type="CDD" id="cd00207">
    <property type="entry name" value="fer2"/>
    <property type="match status" value="1"/>
</dbReference>
<evidence type="ECO:0000256" key="1">
    <source>
        <dbReference type="ARBA" id="ARBA00001924"/>
    </source>
</evidence>
<comment type="cofactor">
    <cofactor evidence="12">
        <name>[2Fe-2S] cluster</name>
        <dbReference type="ChEBI" id="CHEBI:190135"/>
    </cofactor>
</comment>
<dbReference type="InterPro" id="IPR036010">
    <property type="entry name" value="2Fe-2S_ferredoxin-like_sf"/>
</dbReference>
<keyword evidence="9" id="KW-0560">Oxidoreductase</keyword>
<dbReference type="SUPFAM" id="SSF56003">
    <property type="entry name" value="Molybdenum cofactor-binding domain"/>
    <property type="match status" value="1"/>
</dbReference>
<comment type="similarity">
    <text evidence="3">Belongs to the xanthine dehydrogenase family.</text>
</comment>
<keyword evidence="11" id="KW-0411">Iron-sulfur</keyword>
<dbReference type="GeneID" id="100369948"/>
<keyword evidence="5" id="KW-0285">Flavoprotein</keyword>
<dbReference type="PANTHER" id="PTHR45444:SF3">
    <property type="entry name" value="XANTHINE DEHYDROGENASE"/>
    <property type="match status" value="1"/>
</dbReference>
<dbReference type="Pfam" id="PF01799">
    <property type="entry name" value="Fer2_2"/>
    <property type="match status" value="1"/>
</dbReference>
<dbReference type="PIRSF" id="PIRSF000127">
    <property type="entry name" value="Xanthine_DH"/>
    <property type="match status" value="1"/>
</dbReference>
<dbReference type="InterPro" id="IPR005107">
    <property type="entry name" value="CO_DH_flav_C"/>
</dbReference>
<dbReference type="InterPro" id="IPR000674">
    <property type="entry name" value="Ald_Oxase/Xan_DH_a/b"/>
</dbReference>
<evidence type="ECO:0000256" key="7">
    <source>
        <dbReference type="ARBA" id="ARBA00022723"/>
    </source>
</evidence>
<proteinExistence type="inferred from homology"/>
<dbReference type="Pfam" id="PF03450">
    <property type="entry name" value="CO_deh_flav_C"/>
    <property type="match status" value="1"/>
</dbReference>
<reference evidence="16" key="1">
    <citation type="submission" date="2025-08" db="UniProtKB">
        <authorList>
            <consortium name="RefSeq"/>
        </authorList>
    </citation>
    <scope>IDENTIFICATION</scope>
    <source>
        <tissue evidence="16">Testes</tissue>
    </source>
</reference>
<dbReference type="Gene3D" id="3.30.365.10">
    <property type="entry name" value="Aldehyde oxidase/xanthine dehydrogenase, molybdopterin binding domain"/>
    <property type="match status" value="4"/>
</dbReference>
<dbReference type="InterPro" id="IPR036884">
    <property type="entry name" value="2Fe-2S-bd_dom_sf"/>
</dbReference>
<dbReference type="InterPro" id="IPR016166">
    <property type="entry name" value="FAD-bd_PCMH"/>
</dbReference>
<evidence type="ECO:0000256" key="5">
    <source>
        <dbReference type="ARBA" id="ARBA00022630"/>
    </source>
</evidence>
<dbReference type="InterPro" id="IPR037165">
    <property type="entry name" value="AldOxase/xan_DH_Mopterin-bd_sf"/>
</dbReference>
<sequence>MSSSASDINEKHIADDFVIYVNGKKFTDSHVEPETTLLNYIRKKLRLTGSKLSCGEGGCGACTVMLSKYDHVDKKISHYAINACYTPVCSVHGMAITTVEGIGSSTKLHPVQERLVKAFGLQCGFCSPGMVMSMYTLLRNNPEPTELQIEDCLGGNLCRCTGYRPILEGFKTFAKNGCCGNPSICNDSQDDKNVLNHLFAPSDCTPYDPSQELIFPPELQTTDEFHTKKVLFVGESVDWIRPTSLEELLRLKTEFPAAKLVVGNAEVGFEPRQNNVKTTLISATHVPELNQIDITDSGITFGSSVTMSRMYDVLKKTSDELPKIRTAIFTSLMNMLELIGDQQLRNVAGIGSHIMSASPLSDINPMLMAAEATLIIVSHKDGTRTIPLDSRFFTAFRNTCLRADDVLVSVTIPCSQKGEYFRGYKVKNQVHRRDKDVAMISAGMKVLFEDKSDVIKGINLSFGGTGPTVIMATDITERIQGRKWDDHLLRDVQHMLLERLKLATEGGFLEYRKNLLQSFFFQFYLHVQNGLSQELANTVAALSSSYKSALTPLEMLPYSSTQMFQDVPSGQSVDDPVGRPIMNESSLQLATGEAIFLDDITLEEGELHFALVTSKRAHAKIISIDASDATSLVGVRCFVGASDVPGRSAWSVANPDLLDEVIFASDEVLCVGQVIGGIVADTPQLARKAATLVKVEYEELEHILTVDEAIDKESFMHPIRCLEDGDVNGEFKKSDFVVEGEVRVGGQYHYYMETQCCIAQPKERGEMIVTVSSQSLTSLQVNVAAALGIPVNKVTCKIRRVGGGFGGKDTSTVNFAMACAVAAKKVGKTVRLVIGRDLDMQTVGLRHPLVGRYKVGFNKDGKLRALESEIFFNAGYSYDLSMLILEVGMHQLHNAYMIPAYKLTGKLCRTNLQSNTSMRGIGTLQSMAFIETVMDTVATKCGVSPVKVREINLYKVGDTDHFYQDMPDVMNLKRCWDECLVKSDFHKRRQETDQFNRENRWKKRGLAIVPIKRMTGIPIPFMNQGAALVHIYLDGSVLLTHGGIEIGQGLHTKTIQIASRVLRISSERIHISETSTDKVPNAVLTAGSSATDLFGSAVKVACETLMDRLEPFMKENPKGSWEQWVGAAYFNRVSLSTTGFYKYPGEIGFNWEDHRASRLAYNFMYGAACCDVEIDCLTGDHQMRRVDIVMDVGKSLNPALDIGQIEGAFMQGYGLFVVEELRYSQKGELLTRGPGMYKIPCVSDIPRQFNVHLLKGATNPNGIYSAKAIGEPPCLLGVSALVAIRDAISSARSDVGLHGNFKLDCPSTPERIRHACSDDFPKPAKQVIDDYFVRP</sequence>
<evidence type="ECO:0000256" key="9">
    <source>
        <dbReference type="ARBA" id="ARBA00023002"/>
    </source>
</evidence>
<dbReference type="Gene3D" id="1.10.150.120">
    <property type="entry name" value="[2Fe-2S]-binding domain"/>
    <property type="match status" value="1"/>
</dbReference>
<dbReference type="InterPro" id="IPR002346">
    <property type="entry name" value="Mopterin_DH_FAD-bd"/>
</dbReference>
<dbReference type="InterPro" id="IPR001041">
    <property type="entry name" value="2Fe-2S_ferredoxin-type"/>
</dbReference>
<gene>
    <name evidence="16" type="primary">LOC100369948</name>
</gene>
<keyword evidence="10" id="KW-0408">Iron</keyword>
<dbReference type="SUPFAM" id="SSF55447">
    <property type="entry name" value="CO dehydrogenase flavoprotein C-terminal domain-like"/>
    <property type="match status" value="1"/>
</dbReference>
<dbReference type="SUPFAM" id="SSF54665">
    <property type="entry name" value="CO dehydrogenase molybdoprotein N-domain-like"/>
    <property type="match status" value="1"/>
</dbReference>
<feature type="domain" description="FAD-binding PCMH-type" evidence="14">
    <location>
        <begin position="232"/>
        <end position="417"/>
    </location>
</feature>
<dbReference type="PROSITE" id="PS51085">
    <property type="entry name" value="2FE2S_FER_2"/>
    <property type="match status" value="1"/>
</dbReference>
<dbReference type="InterPro" id="IPR036318">
    <property type="entry name" value="FAD-bd_PCMH-like_sf"/>
</dbReference>
<keyword evidence="6" id="KW-0001">2Fe-2S</keyword>
<evidence type="ECO:0000256" key="11">
    <source>
        <dbReference type="ARBA" id="ARBA00023014"/>
    </source>
</evidence>
<keyword evidence="15" id="KW-1185">Reference proteome</keyword>
<evidence type="ECO:0000313" key="16">
    <source>
        <dbReference type="RefSeq" id="XP_006812474.1"/>
    </source>
</evidence>
<evidence type="ECO:0000256" key="4">
    <source>
        <dbReference type="ARBA" id="ARBA00022505"/>
    </source>
</evidence>
<accession>A0ABM0LXI3</accession>
<organism evidence="15 16">
    <name type="scientific">Saccoglossus kowalevskii</name>
    <name type="common">Acorn worm</name>
    <dbReference type="NCBI Taxonomy" id="10224"/>
    <lineage>
        <taxon>Eukaryota</taxon>
        <taxon>Metazoa</taxon>
        <taxon>Hemichordata</taxon>
        <taxon>Enteropneusta</taxon>
        <taxon>Harrimaniidae</taxon>
        <taxon>Saccoglossus</taxon>
    </lineage>
</organism>
<dbReference type="InterPro" id="IPR012675">
    <property type="entry name" value="Beta-grasp_dom_sf"/>
</dbReference>
<dbReference type="SUPFAM" id="SSF54292">
    <property type="entry name" value="2Fe-2S ferredoxin-like"/>
    <property type="match status" value="1"/>
</dbReference>
<dbReference type="PROSITE" id="PS00197">
    <property type="entry name" value="2FE2S_FER_1"/>
    <property type="match status" value="1"/>
</dbReference>
<dbReference type="Gene3D" id="3.30.465.10">
    <property type="match status" value="1"/>
</dbReference>
<dbReference type="SMART" id="SM01092">
    <property type="entry name" value="CO_deh_flav_C"/>
    <property type="match status" value="1"/>
</dbReference>
<dbReference type="InterPro" id="IPR016167">
    <property type="entry name" value="FAD-bd_PCMH_sub1"/>
</dbReference>
<comment type="cofactor">
    <cofactor evidence="1">
        <name>Mo-molybdopterin</name>
        <dbReference type="ChEBI" id="CHEBI:71302"/>
    </cofactor>
</comment>
<dbReference type="SUPFAM" id="SSF56176">
    <property type="entry name" value="FAD-binding/transporter-associated domain-like"/>
    <property type="match status" value="1"/>
</dbReference>
<dbReference type="InterPro" id="IPR036683">
    <property type="entry name" value="CO_DH_flav_C_dom_sf"/>
</dbReference>
<dbReference type="PROSITE" id="PS51387">
    <property type="entry name" value="FAD_PCMH"/>
    <property type="match status" value="1"/>
</dbReference>
<dbReference type="InterPro" id="IPR046867">
    <property type="entry name" value="AldOxase/xan_DH_MoCoBD2"/>
</dbReference>
<dbReference type="InterPro" id="IPR008274">
    <property type="entry name" value="AldOxase/xan_DH_MoCoBD1"/>
</dbReference>
<dbReference type="Pfam" id="PF02738">
    <property type="entry name" value="MoCoBD_1"/>
    <property type="match status" value="1"/>
</dbReference>
<keyword evidence="4" id="KW-0500">Molybdenum</keyword>
<evidence type="ECO:0000256" key="3">
    <source>
        <dbReference type="ARBA" id="ARBA00006849"/>
    </source>
</evidence>
<dbReference type="PANTHER" id="PTHR45444">
    <property type="entry name" value="XANTHINE DEHYDROGENASE"/>
    <property type="match status" value="1"/>
</dbReference>
<dbReference type="SUPFAM" id="SSF47741">
    <property type="entry name" value="CO dehydrogenase ISP C-domain like"/>
    <property type="match status" value="1"/>
</dbReference>
<keyword evidence="8" id="KW-0274">FAD</keyword>
<dbReference type="Pfam" id="PF01315">
    <property type="entry name" value="Ald_Xan_dh_C"/>
    <property type="match status" value="1"/>
</dbReference>
<evidence type="ECO:0000256" key="6">
    <source>
        <dbReference type="ARBA" id="ARBA00022714"/>
    </source>
</evidence>
<dbReference type="InterPro" id="IPR016208">
    <property type="entry name" value="Ald_Oxase/xanthine_DH-like"/>
</dbReference>
<dbReference type="InterPro" id="IPR036856">
    <property type="entry name" value="Ald_Oxase/Xan_DH_a/b_sf"/>
</dbReference>
<evidence type="ECO:0000256" key="2">
    <source>
        <dbReference type="ARBA" id="ARBA00001974"/>
    </source>
</evidence>
<comment type="cofactor">
    <cofactor evidence="2">
        <name>FAD</name>
        <dbReference type="ChEBI" id="CHEBI:57692"/>
    </cofactor>
</comment>
<dbReference type="Gene3D" id="3.30.43.10">
    <property type="entry name" value="Uridine Diphospho-n-acetylenolpyruvylglucosamine Reductase, domain 2"/>
    <property type="match status" value="1"/>
</dbReference>
<dbReference type="InterPro" id="IPR002888">
    <property type="entry name" value="2Fe-2S-bd"/>
</dbReference>
<name>A0ABM0LXI3_SACKO</name>
<keyword evidence="7" id="KW-0479">Metal-binding</keyword>
<evidence type="ECO:0000259" key="13">
    <source>
        <dbReference type="PROSITE" id="PS51085"/>
    </source>
</evidence>
<dbReference type="Proteomes" id="UP000694865">
    <property type="component" value="Unplaced"/>
</dbReference>
<dbReference type="RefSeq" id="XP_006812474.1">
    <property type="nucleotide sequence ID" value="XM_006812411.1"/>
</dbReference>
<dbReference type="Gene3D" id="3.30.390.50">
    <property type="entry name" value="CO dehydrogenase flavoprotein, C-terminal domain"/>
    <property type="match status" value="1"/>
</dbReference>
<evidence type="ECO:0000256" key="8">
    <source>
        <dbReference type="ARBA" id="ARBA00022827"/>
    </source>
</evidence>
<dbReference type="InterPro" id="IPR016169">
    <property type="entry name" value="FAD-bd_PCMH_sub2"/>
</dbReference>
<dbReference type="Gene3D" id="3.10.20.30">
    <property type="match status" value="1"/>
</dbReference>